<gene>
    <name evidence="1" type="ORF">CCMSSC00406_0007983</name>
</gene>
<reference evidence="1 2" key="1">
    <citation type="journal article" date="2021" name="Appl. Environ. Microbiol.">
        <title>Genetic linkage and physical mapping for an oyster mushroom Pleurotus cornucopiae and QTL analysis for the trait cap color.</title>
        <authorList>
            <person name="Zhang Y."/>
            <person name="Gao W."/>
            <person name="Sonnenberg A."/>
            <person name="Chen Q."/>
            <person name="Zhang J."/>
            <person name="Huang C."/>
        </authorList>
    </citation>
    <scope>NUCLEOTIDE SEQUENCE [LARGE SCALE GENOMIC DNA]</scope>
    <source>
        <strain evidence="1">CCMSSC00406</strain>
    </source>
</reference>
<name>A0ACB7IKN8_PLECO</name>
<dbReference type="Proteomes" id="UP000824881">
    <property type="component" value="Unassembled WGS sequence"/>
</dbReference>
<proteinExistence type="predicted"/>
<sequence length="380" mass="42088">MSTFPTRRLGKNGPLVSAIGLGAMGIGAYYGKIDETAAHNALTYAADRGITLWDTSDMYGESEAILGKWFAKTGRRSEIFLATKWGAMDFSQTDPAKQHQANSKPAYIRERVKASLAALQTDYIDLYYQHRVDAEVPIEIVLETLRPYVESGTIRWLGLSECNVDTLKRARAVKGLGEKVVAVQMEFSPFELEIEKNGFAKAAEEAGVAVVCYSPLARGLVSGRFRSPDDFDQDDIRRWLPRFSAENFPKNLEAVDKIKAIADKHNATPSQVTLAWILASHDNFIPIPGTRNAERLAENSRGAELKLSPTDVKEIRDLLESADVGGGRYPDGVPLPTGECIPLSEWKGEDPRVENNHKSHSLKGRFQQWTSKCTKNSTKA</sequence>
<dbReference type="EMBL" id="WQMT02000010">
    <property type="protein sequence ID" value="KAG9218416.1"/>
    <property type="molecule type" value="Genomic_DNA"/>
</dbReference>
<comment type="caution">
    <text evidence="1">The sequence shown here is derived from an EMBL/GenBank/DDBJ whole genome shotgun (WGS) entry which is preliminary data.</text>
</comment>
<protein>
    <submittedName>
        <fullName evidence="1">Uncharacterized protein</fullName>
    </submittedName>
</protein>
<evidence type="ECO:0000313" key="2">
    <source>
        <dbReference type="Proteomes" id="UP000824881"/>
    </source>
</evidence>
<accession>A0ACB7IKN8</accession>
<organism evidence="1 2">
    <name type="scientific">Pleurotus cornucopiae</name>
    <name type="common">Cornucopia mushroom</name>
    <dbReference type="NCBI Taxonomy" id="5321"/>
    <lineage>
        <taxon>Eukaryota</taxon>
        <taxon>Fungi</taxon>
        <taxon>Dikarya</taxon>
        <taxon>Basidiomycota</taxon>
        <taxon>Agaricomycotina</taxon>
        <taxon>Agaricomycetes</taxon>
        <taxon>Agaricomycetidae</taxon>
        <taxon>Agaricales</taxon>
        <taxon>Pleurotineae</taxon>
        <taxon>Pleurotaceae</taxon>
        <taxon>Pleurotus</taxon>
    </lineage>
</organism>
<keyword evidence="2" id="KW-1185">Reference proteome</keyword>
<evidence type="ECO:0000313" key="1">
    <source>
        <dbReference type="EMBL" id="KAG9218416.1"/>
    </source>
</evidence>